<evidence type="ECO:0000256" key="1">
    <source>
        <dbReference type="SAM" id="Phobius"/>
    </source>
</evidence>
<keyword evidence="1" id="KW-0472">Membrane</keyword>
<dbReference type="Proteomes" id="UP000095558">
    <property type="component" value="Unassembled WGS sequence"/>
</dbReference>
<proteinExistence type="predicted"/>
<feature type="transmembrane region" description="Helical" evidence="1">
    <location>
        <begin position="399"/>
        <end position="417"/>
    </location>
</feature>
<dbReference type="EMBL" id="CYZV01000017">
    <property type="protein sequence ID" value="CUO22373.1"/>
    <property type="molecule type" value="Genomic_DNA"/>
</dbReference>
<keyword evidence="1" id="KW-0812">Transmembrane</keyword>
<dbReference type="InterPro" id="IPR011042">
    <property type="entry name" value="6-blade_b-propeller_TolB-like"/>
</dbReference>
<reference evidence="2 3" key="1">
    <citation type="submission" date="2015-09" db="EMBL/GenBank/DDBJ databases">
        <authorList>
            <consortium name="Pathogen Informatics"/>
        </authorList>
    </citation>
    <scope>NUCLEOTIDE SEQUENCE [LARGE SCALE GENOMIC DNA]</scope>
    <source>
        <strain evidence="2 3">2789STDY5834855</strain>
    </source>
</reference>
<dbReference type="Gene3D" id="2.120.10.30">
    <property type="entry name" value="TolB, C-terminal domain"/>
    <property type="match status" value="1"/>
</dbReference>
<dbReference type="RefSeq" id="WP_055276407.1">
    <property type="nucleotide sequence ID" value="NZ_CYZV01000017.1"/>
</dbReference>
<evidence type="ECO:0000313" key="2">
    <source>
        <dbReference type="EMBL" id="CUO22373.1"/>
    </source>
</evidence>
<accession>A0A174DA84</accession>
<evidence type="ECO:0000313" key="3">
    <source>
        <dbReference type="Proteomes" id="UP000095558"/>
    </source>
</evidence>
<gene>
    <name evidence="2" type="ORF">ERS852470_01758</name>
</gene>
<dbReference type="InterPro" id="IPR011041">
    <property type="entry name" value="Quinoprot_gluc/sorb_DH_b-prop"/>
</dbReference>
<organism evidence="2 3">
    <name type="scientific">Clostridium disporicum</name>
    <dbReference type="NCBI Taxonomy" id="84024"/>
    <lineage>
        <taxon>Bacteria</taxon>
        <taxon>Bacillati</taxon>
        <taxon>Bacillota</taxon>
        <taxon>Clostridia</taxon>
        <taxon>Eubacteriales</taxon>
        <taxon>Clostridiaceae</taxon>
        <taxon>Clostridium</taxon>
    </lineage>
</organism>
<protein>
    <submittedName>
        <fullName evidence="2">Glucose / sorbosone dehydrogenase</fullName>
    </submittedName>
</protein>
<sequence>MKKFLQCIILSVAIVSISFGIYKFSKGYDLNLIYKNIDWSITNKSVEGAVSFTFDRANNLYIAFKDTIKVVNESNNEEVLIYDKSLNIYDIVCSGDSIIIATDNRVIAYDLSNKEFRDIVTGLPNLGINNKTNITLKDEYLYITIGSNTNAAIVDEGNKNEDIASFEWVSTGIGYNGNYGFAKFGQVVNSGEKIKEGVLSNASILKYNLNTGKLSTYATGIRNVEGIATNSMGELTAIVGGMNEEGGREVKDDVDYIYDIKEKAWYGWPDFSGGDPITSPRFSDGTNKLSYIIENHPTETPLPPRYQHNSLQSLKGLAIDYEGKCFQKDTVIFADNKENCIYVLTELGTSKAIVSLDKNSYIEKIRYNNSSIYLLDSKAGCIYKIQGEINNSSFNLPNIIWIFIAILVIAIVMTIIYKVKNKRKNK</sequence>
<name>A0A174DA84_9CLOT</name>
<dbReference type="OrthoDB" id="9770043at2"/>
<dbReference type="AlphaFoldDB" id="A0A174DA84"/>
<dbReference type="SUPFAM" id="SSF50952">
    <property type="entry name" value="Soluble quinoprotein glucose dehydrogenase"/>
    <property type="match status" value="1"/>
</dbReference>
<keyword evidence="1" id="KW-1133">Transmembrane helix</keyword>